<evidence type="ECO:0000259" key="1">
    <source>
        <dbReference type="Pfam" id="PF01882"/>
    </source>
</evidence>
<dbReference type="Pfam" id="PF01882">
    <property type="entry name" value="DUF58"/>
    <property type="match status" value="1"/>
</dbReference>
<dbReference type="PANTHER" id="PTHR33608">
    <property type="entry name" value="BLL2464 PROTEIN"/>
    <property type="match status" value="1"/>
</dbReference>
<dbReference type="EMBL" id="LYDR01000091">
    <property type="protein sequence ID" value="ODA31180.1"/>
    <property type="molecule type" value="Genomic_DNA"/>
</dbReference>
<dbReference type="PANTHER" id="PTHR33608:SF7">
    <property type="entry name" value="DUF58 DOMAIN-CONTAINING PROTEIN"/>
    <property type="match status" value="1"/>
</dbReference>
<accession>A0A1C3EDA8</accession>
<dbReference type="Gene3D" id="3.40.50.410">
    <property type="entry name" value="von Willebrand factor, type A domain"/>
    <property type="match status" value="1"/>
</dbReference>
<organism evidence="2 3">
    <name type="scientific">Planctopirus hydrillae</name>
    <dbReference type="NCBI Taxonomy" id="1841610"/>
    <lineage>
        <taxon>Bacteria</taxon>
        <taxon>Pseudomonadati</taxon>
        <taxon>Planctomycetota</taxon>
        <taxon>Planctomycetia</taxon>
        <taxon>Planctomycetales</taxon>
        <taxon>Planctomycetaceae</taxon>
        <taxon>Planctopirus</taxon>
    </lineage>
</organism>
<keyword evidence="3" id="KW-1185">Reference proteome</keyword>
<dbReference type="AlphaFoldDB" id="A0A1C3EDA8"/>
<evidence type="ECO:0000313" key="3">
    <source>
        <dbReference type="Proteomes" id="UP000094828"/>
    </source>
</evidence>
<dbReference type="STRING" id="1841610.A6X21_22720"/>
<feature type="domain" description="DUF58" evidence="1">
    <location>
        <begin position="51"/>
        <end position="256"/>
    </location>
</feature>
<dbReference type="RefSeq" id="WP_013109685.1">
    <property type="nucleotide sequence ID" value="NZ_LYDR01000091.1"/>
</dbReference>
<name>A0A1C3EDA8_9PLAN</name>
<protein>
    <recommendedName>
        <fullName evidence="1">DUF58 domain-containing protein</fullName>
    </recommendedName>
</protein>
<dbReference type="Proteomes" id="UP000094828">
    <property type="component" value="Unassembled WGS sequence"/>
</dbReference>
<comment type="caution">
    <text evidence="2">The sequence shown here is derived from an EMBL/GenBank/DDBJ whole genome shotgun (WGS) entry which is preliminary data.</text>
</comment>
<dbReference type="SUPFAM" id="SSF53300">
    <property type="entry name" value="vWA-like"/>
    <property type="match status" value="1"/>
</dbReference>
<sequence>MAGSLLSRYLDAETLGRVADRTIEPRGMVLGNLAGAHKSPLCGFAVEFASHREYVLGDDVRHIDWRLYYKRDRYFIKQYEMETNFVAHLILDISASMRYGDGLEQKLAYAAQLATTLGYSIVRQNDKVSLATFDNRVRGSIPAGNSMSQIIRMARHLDECDAVDKTDMASCLSQLNSRFARREIIMIFSDFLTDVESLEPVLQRMRYNNHEVVLFHVLHHHEVAFDFTGMVKFKGLELPEEYLTQTEDVRREYLAAFNEYLENFKQMCLRNRIEHIVMDTRIPVAETLIDYLNRRSLVKAIR</sequence>
<dbReference type="InterPro" id="IPR002881">
    <property type="entry name" value="DUF58"/>
</dbReference>
<proteinExistence type="predicted"/>
<gene>
    <name evidence="2" type="ORF">A6X21_22720</name>
</gene>
<reference evidence="2 3" key="1">
    <citation type="submission" date="2016-05" db="EMBL/GenBank/DDBJ databases">
        <title>Genomic and physiological characterization of Planctopirus sp. isolated from fresh water lake.</title>
        <authorList>
            <person name="Subhash Y."/>
            <person name="Ramana C."/>
        </authorList>
    </citation>
    <scope>NUCLEOTIDE SEQUENCE [LARGE SCALE GENOMIC DNA]</scope>
    <source>
        <strain evidence="2 3">JC280</strain>
    </source>
</reference>
<evidence type="ECO:0000313" key="2">
    <source>
        <dbReference type="EMBL" id="ODA31180.1"/>
    </source>
</evidence>
<dbReference type="InterPro" id="IPR036465">
    <property type="entry name" value="vWFA_dom_sf"/>
</dbReference>
<dbReference type="OrthoDB" id="9780819at2"/>
<dbReference type="CDD" id="cd00198">
    <property type="entry name" value="vWFA"/>
    <property type="match status" value="1"/>
</dbReference>